<keyword evidence="3 7" id="KW-0812">Transmembrane</keyword>
<feature type="transmembrane region" description="Helical" evidence="7">
    <location>
        <begin position="49"/>
        <end position="67"/>
    </location>
</feature>
<dbReference type="OrthoDB" id="6730379at2759"/>
<dbReference type="PANTHER" id="PTHR43791:SF40">
    <property type="entry name" value="THIAMINE PATHWAY TRANSPORTER THI73"/>
    <property type="match status" value="1"/>
</dbReference>
<evidence type="ECO:0000256" key="3">
    <source>
        <dbReference type="ARBA" id="ARBA00022692"/>
    </source>
</evidence>
<accession>A0A4R0RMW4</accession>
<feature type="transmembrane region" description="Helical" evidence="7">
    <location>
        <begin position="87"/>
        <end position="108"/>
    </location>
</feature>
<evidence type="ECO:0000256" key="1">
    <source>
        <dbReference type="ARBA" id="ARBA00004141"/>
    </source>
</evidence>
<dbReference type="PANTHER" id="PTHR43791">
    <property type="entry name" value="PERMEASE-RELATED"/>
    <property type="match status" value="1"/>
</dbReference>
<dbReference type="InterPro" id="IPR036259">
    <property type="entry name" value="MFS_trans_sf"/>
</dbReference>
<evidence type="ECO:0000313" key="10">
    <source>
        <dbReference type="Proteomes" id="UP000292702"/>
    </source>
</evidence>
<feature type="transmembrane region" description="Helical" evidence="7">
    <location>
        <begin position="209"/>
        <end position="229"/>
    </location>
</feature>
<feature type="transmembrane region" description="Helical" evidence="7">
    <location>
        <begin position="277"/>
        <end position="309"/>
    </location>
</feature>
<feature type="transmembrane region" description="Helical" evidence="7">
    <location>
        <begin position="401"/>
        <end position="422"/>
    </location>
</feature>
<comment type="subcellular location">
    <subcellularLocation>
        <location evidence="1">Membrane</location>
        <topology evidence="1">Multi-pass membrane protein</topology>
    </subcellularLocation>
</comment>
<dbReference type="EMBL" id="RWJN01000064">
    <property type="protein sequence ID" value="TCD68512.1"/>
    <property type="molecule type" value="Genomic_DNA"/>
</dbReference>
<feature type="transmembrane region" description="Helical" evidence="7">
    <location>
        <begin position="315"/>
        <end position="336"/>
    </location>
</feature>
<dbReference type="GO" id="GO:0022857">
    <property type="term" value="F:transmembrane transporter activity"/>
    <property type="evidence" value="ECO:0007669"/>
    <property type="project" value="InterPro"/>
</dbReference>
<feature type="transmembrane region" description="Helical" evidence="7">
    <location>
        <begin position="144"/>
        <end position="163"/>
    </location>
</feature>
<evidence type="ECO:0000313" key="9">
    <source>
        <dbReference type="EMBL" id="TCD68512.1"/>
    </source>
</evidence>
<dbReference type="SUPFAM" id="SSF103473">
    <property type="entry name" value="MFS general substrate transporter"/>
    <property type="match status" value="1"/>
</dbReference>
<protein>
    <recommendedName>
        <fullName evidence="8">Major facilitator superfamily (MFS) profile domain-containing protein</fullName>
    </recommendedName>
</protein>
<comment type="caution">
    <text evidence="9">The sequence shown here is derived from an EMBL/GenBank/DDBJ whole genome shotgun (WGS) entry which is preliminary data.</text>
</comment>
<evidence type="ECO:0000256" key="2">
    <source>
        <dbReference type="ARBA" id="ARBA00022448"/>
    </source>
</evidence>
<keyword evidence="10" id="KW-1185">Reference proteome</keyword>
<dbReference type="STRING" id="92696.A0A4R0RMW4"/>
<evidence type="ECO:0000256" key="7">
    <source>
        <dbReference type="SAM" id="Phobius"/>
    </source>
</evidence>
<keyword evidence="2" id="KW-0813">Transport</keyword>
<feature type="transmembrane region" description="Helical" evidence="7">
    <location>
        <begin position="434"/>
        <end position="457"/>
    </location>
</feature>
<dbReference type="InterPro" id="IPR020846">
    <property type="entry name" value="MFS_dom"/>
</dbReference>
<dbReference type="AlphaFoldDB" id="A0A4R0RMW4"/>
<evidence type="ECO:0000256" key="4">
    <source>
        <dbReference type="ARBA" id="ARBA00022989"/>
    </source>
</evidence>
<evidence type="ECO:0000256" key="6">
    <source>
        <dbReference type="SAM" id="MobiDB-lite"/>
    </source>
</evidence>
<dbReference type="PROSITE" id="PS50850">
    <property type="entry name" value="MFS"/>
    <property type="match status" value="1"/>
</dbReference>
<feature type="transmembrane region" description="Helical" evidence="7">
    <location>
        <begin position="369"/>
        <end position="389"/>
    </location>
</feature>
<sequence length="492" mass="54169">MEAKSRSSVDSKDDPTVPQSPVDGAPLGDLPGAEERTPTALLRKVDLRLMPIMLACYTLQFIDKVVLNYANIMGLQKDTGMNGDQFSWLATAFFIVFSVAQIPGIYLLSRIPVNLYLGCGMVLCTIGIACTAACHSYASLVVVRVILAIGESTISPSLSLVTMKWYTKQEASRRYGVWYSGLGTGQIVGGLISFGFQHVKRGSFGSWRGMFLVCGLLNLIVTVWIYFFLTDNPTKATFLTTEEQTYFTARLLQVNKYRVTSRKFNFKQVRTTLTTDLALWLAFLVAAFCSIQSGAITTFSASLIAGFGYNSQQAALLNMPSGAVSIISCLAATWFVQNNFPRSVATLCLVVPALIGACLMAWATEKGALLAGIWLINTVTPILIVAISWSQANCTGHTKRVTYNAMMMIAFGIGNICGPQTFRAKDAPKYWPARVTMVAATAISGVMTVLLLGLYILRNRRRQVVHDTDEKRVYEDIDERTDFEIPGFRYVY</sequence>
<proteinExistence type="predicted"/>
<evidence type="ECO:0000259" key="8">
    <source>
        <dbReference type="PROSITE" id="PS50850"/>
    </source>
</evidence>
<dbReference type="Proteomes" id="UP000292702">
    <property type="component" value="Unassembled WGS sequence"/>
</dbReference>
<evidence type="ECO:0000256" key="5">
    <source>
        <dbReference type="ARBA" id="ARBA00023136"/>
    </source>
</evidence>
<dbReference type="GO" id="GO:0016020">
    <property type="term" value="C:membrane"/>
    <property type="evidence" value="ECO:0007669"/>
    <property type="project" value="UniProtKB-SubCell"/>
</dbReference>
<gene>
    <name evidence="9" type="ORF">EIP91_010568</name>
</gene>
<feature type="compositionally biased region" description="Basic and acidic residues" evidence="6">
    <location>
        <begin position="1"/>
        <end position="15"/>
    </location>
</feature>
<dbReference type="Pfam" id="PF07690">
    <property type="entry name" value="MFS_1"/>
    <property type="match status" value="1"/>
</dbReference>
<feature type="transmembrane region" description="Helical" evidence="7">
    <location>
        <begin position="175"/>
        <end position="197"/>
    </location>
</feature>
<feature type="transmembrane region" description="Helical" evidence="7">
    <location>
        <begin position="115"/>
        <end position="138"/>
    </location>
</feature>
<feature type="region of interest" description="Disordered" evidence="6">
    <location>
        <begin position="1"/>
        <end position="34"/>
    </location>
</feature>
<feature type="transmembrane region" description="Helical" evidence="7">
    <location>
        <begin position="343"/>
        <end position="363"/>
    </location>
</feature>
<dbReference type="InterPro" id="IPR011701">
    <property type="entry name" value="MFS"/>
</dbReference>
<organism evidence="9 10">
    <name type="scientific">Steccherinum ochraceum</name>
    <dbReference type="NCBI Taxonomy" id="92696"/>
    <lineage>
        <taxon>Eukaryota</taxon>
        <taxon>Fungi</taxon>
        <taxon>Dikarya</taxon>
        <taxon>Basidiomycota</taxon>
        <taxon>Agaricomycotina</taxon>
        <taxon>Agaricomycetes</taxon>
        <taxon>Polyporales</taxon>
        <taxon>Steccherinaceae</taxon>
        <taxon>Steccherinum</taxon>
    </lineage>
</organism>
<reference evidence="9 10" key="1">
    <citation type="submission" date="2018-11" db="EMBL/GenBank/DDBJ databases">
        <title>Genome assembly of Steccherinum ochraceum LE-BIN_3174, the white-rot fungus of the Steccherinaceae family (The Residual Polyporoid clade, Polyporales, Basidiomycota).</title>
        <authorList>
            <person name="Fedorova T.V."/>
            <person name="Glazunova O.A."/>
            <person name="Landesman E.O."/>
            <person name="Moiseenko K.V."/>
            <person name="Psurtseva N.V."/>
            <person name="Savinova O.S."/>
            <person name="Shakhova N.V."/>
            <person name="Tyazhelova T.V."/>
            <person name="Vasina D.V."/>
        </authorList>
    </citation>
    <scope>NUCLEOTIDE SEQUENCE [LARGE SCALE GENOMIC DNA]</scope>
    <source>
        <strain evidence="9 10">LE-BIN_3174</strain>
    </source>
</reference>
<keyword evidence="4 7" id="KW-1133">Transmembrane helix</keyword>
<feature type="domain" description="Major facilitator superfamily (MFS) profile" evidence="8">
    <location>
        <begin position="49"/>
        <end position="492"/>
    </location>
</feature>
<name>A0A4R0RMW4_9APHY</name>
<dbReference type="Gene3D" id="1.20.1250.20">
    <property type="entry name" value="MFS general substrate transporter like domains"/>
    <property type="match status" value="2"/>
</dbReference>
<keyword evidence="5 7" id="KW-0472">Membrane</keyword>